<keyword evidence="2" id="KW-1185">Reference proteome</keyword>
<dbReference type="RefSeq" id="WP_330518257.1">
    <property type="nucleotide sequence ID" value="NZ_JAZBRD010000017.1"/>
</dbReference>
<gene>
    <name evidence="1" type="ORF">V2I23_08000</name>
</gene>
<proteinExistence type="predicted"/>
<dbReference type="EMBL" id="JAZBRD010000017">
    <property type="protein sequence ID" value="MEE3745220.1"/>
    <property type="molecule type" value="Genomic_DNA"/>
</dbReference>
<sequence>MTEQTKAVFENSELLRQELGKFLDTSQRWRFMPQQLRSFLKLE</sequence>
<organism evidence="1 2">
    <name type="scientific">Campylobacter porcelli</name>
    <dbReference type="NCBI Taxonomy" id="1660073"/>
    <lineage>
        <taxon>Bacteria</taxon>
        <taxon>Pseudomonadati</taxon>
        <taxon>Campylobacterota</taxon>
        <taxon>Epsilonproteobacteria</taxon>
        <taxon>Campylobacterales</taxon>
        <taxon>Campylobacteraceae</taxon>
        <taxon>Campylobacter</taxon>
    </lineage>
</organism>
<comment type="caution">
    <text evidence="1">The sequence shown here is derived from an EMBL/GenBank/DDBJ whole genome shotgun (WGS) entry which is preliminary data.</text>
</comment>
<accession>A0ABU7M707</accession>
<evidence type="ECO:0000313" key="2">
    <source>
        <dbReference type="Proteomes" id="UP001331664"/>
    </source>
</evidence>
<name>A0ABU7M707_9BACT</name>
<reference evidence="1 2" key="1">
    <citation type="submission" date="2024-01" db="EMBL/GenBank/DDBJ databases">
        <title>Campylobacter porcellus sp. nov.</title>
        <authorList>
            <person name="Papic B."/>
            <person name="Gruntar I."/>
        </authorList>
    </citation>
    <scope>NUCLEOTIDE SEQUENCE [LARGE SCALE GENOMIC DNA]</scope>
    <source>
        <strain evidence="1 2">CX2-4855-23</strain>
    </source>
</reference>
<protein>
    <submittedName>
        <fullName evidence="1">Uncharacterized protein</fullName>
    </submittedName>
</protein>
<dbReference type="Proteomes" id="UP001331664">
    <property type="component" value="Unassembled WGS sequence"/>
</dbReference>
<evidence type="ECO:0000313" key="1">
    <source>
        <dbReference type="EMBL" id="MEE3745220.1"/>
    </source>
</evidence>